<evidence type="ECO:0000313" key="1">
    <source>
        <dbReference type="EMBL" id="JAH22011.1"/>
    </source>
</evidence>
<protein>
    <submittedName>
        <fullName evidence="1">Uncharacterized protein</fullName>
    </submittedName>
</protein>
<reference evidence="1" key="2">
    <citation type="journal article" date="2015" name="Fish Shellfish Immunol.">
        <title>Early steps in the European eel (Anguilla anguilla)-Vibrio vulnificus interaction in the gills: Role of the RtxA13 toxin.</title>
        <authorList>
            <person name="Callol A."/>
            <person name="Pajuelo D."/>
            <person name="Ebbesson L."/>
            <person name="Teles M."/>
            <person name="MacKenzie S."/>
            <person name="Amaro C."/>
        </authorList>
    </citation>
    <scope>NUCLEOTIDE SEQUENCE</scope>
</reference>
<name>A0A0E9QYJ4_ANGAN</name>
<sequence>MVYKCKQAKRFVGQNLNLHSTLYCLHEKHWGPNSKMKPGFSPEQFFRTKLHRKQQLITKLELCNRLGNFSNYYIFY</sequence>
<proteinExistence type="predicted"/>
<dbReference type="EMBL" id="GBXM01086566">
    <property type="protein sequence ID" value="JAH22011.1"/>
    <property type="molecule type" value="Transcribed_RNA"/>
</dbReference>
<organism evidence="1">
    <name type="scientific">Anguilla anguilla</name>
    <name type="common">European freshwater eel</name>
    <name type="synonym">Muraena anguilla</name>
    <dbReference type="NCBI Taxonomy" id="7936"/>
    <lineage>
        <taxon>Eukaryota</taxon>
        <taxon>Metazoa</taxon>
        <taxon>Chordata</taxon>
        <taxon>Craniata</taxon>
        <taxon>Vertebrata</taxon>
        <taxon>Euteleostomi</taxon>
        <taxon>Actinopterygii</taxon>
        <taxon>Neopterygii</taxon>
        <taxon>Teleostei</taxon>
        <taxon>Anguilliformes</taxon>
        <taxon>Anguillidae</taxon>
        <taxon>Anguilla</taxon>
    </lineage>
</organism>
<accession>A0A0E9QYJ4</accession>
<dbReference type="AlphaFoldDB" id="A0A0E9QYJ4"/>
<reference evidence="1" key="1">
    <citation type="submission" date="2014-11" db="EMBL/GenBank/DDBJ databases">
        <authorList>
            <person name="Amaro Gonzalez C."/>
        </authorList>
    </citation>
    <scope>NUCLEOTIDE SEQUENCE</scope>
</reference>